<dbReference type="SMART" id="SM00909">
    <property type="entry name" value="Germane"/>
    <property type="match status" value="1"/>
</dbReference>
<dbReference type="Pfam" id="PF25976">
    <property type="entry name" value="LpqB_N"/>
    <property type="match status" value="1"/>
</dbReference>
<dbReference type="InterPro" id="IPR019606">
    <property type="entry name" value="GerMN"/>
</dbReference>
<accession>A0A941I0G7</accession>
<gene>
    <name evidence="3" type="ORF">KC207_11420</name>
</gene>
<dbReference type="AlphaFoldDB" id="A0A941I0G7"/>
<comment type="caution">
    <text evidence="3">The sequence shown here is derived from an EMBL/GenBank/DDBJ whole genome shotgun (WGS) entry which is preliminary data.</text>
</comment>
<feature type="domain" description="GerMN" evidence="2">
    <location>
        <begin position="204"/>
        <end position="294"/>
    </location>
</feature>
<dbReference type="RefSeq" id="WP_211603159.1">
    <property type="nucleotide sequence ID" value="NZ_JAGSNF010000015.1"/>
</dbReference>
<dbReference type="InterPro" id="IPR059026">
    <property type="entry name" value="LpqB_N"/>
</dbReference>
<organism evidence="3 4">
    <name type="scientific">Phycicoccus avicenniae</name>
    <dbReference type="NCBI Taxonomy" id="2828860"/>
    <lineage>
        <taxon>Bacteria</taxon>
        <taxon>Bacillati</taxon>
        <taxon>Actinomycetota</taxon>
        <taxon>Actinomycetes</taxon>
        <taxon>Micrococcales</taxon>
        <taxon>Intrasporangiaceae</taxon>
        <taxon>Phycicoccus</taxon>
    </lineage>
</organism>
<dbReference type="Proteomes" id="UP000677016">
    <property type="component" value="Unassembled WGS sequence"/>
</dbReference>
<evidence type="ECO:0000256" key="1">
    <source>
        <dbReference type="SAM" id="MobiDB-lite"/>
    </source>
</evidence>
<dbReference type="Pfam" id="PF10646">
    <property type="entry name" value="Germane"/>
    <property type="match status" value="1"/>
</dbReference>
<proteinExistence type="predicted"/>
<protein>
    <submittedName>
        <fullName evidence="3">GerMN domain-containing protein</fullName>
    </submittedName>
</protein>
<feature type="region of interest" description="Disordered" evidence="1">
    <location>
        <begin position="331"/>
        <end position="350"/>
    </location>
</feature>
<name>A0A941I0G7_9MICO</name>
<dbReference type="EMBL" id="JAGSNF010000015">
    <property type="protein sequence ID" value="MBR7743900.1"/>
    <property type="molecule type" value="Genomic_DNA"/>
</dbReference>
<reference evidence="3" key="1">
    <citation type="submission" date="2021-04" db="EMBL/GenBank/DDBJ databases">
        <title>Phycicoccus avicenniae sp. nov., a novel endophytic actinomycetes isolated from branch of Avicennia mariana.</title>
        <authorList>
            <person name="Tuo L."/>
        </authorList>
    </citation>
    <scope>NUCLEOTIDE SEQUENCE</scope>
    <source>
        <strain evidence="3">BSK3Z-2</strain>
    </source>
</reference>
<dbReference type="PROSITE" id="PS51257">
    <property type="entry name" value="PROKAR_LIPOPROTEIN"/>
    <property type="match status" value="1"/>
</dbReference>
<keyword evidence="4" id="KW-1185">Reference proteome</keyword>
<evidence type="ECO:0000259" key="2">
    <source>
        <dbReference type="SMART" id="SM00909"/>
    </source>
</evidence>
<evidence type="ECO:0000313" key="4">
    <source>
        <dbReference type="Proteomes" id="UP000677016"/>
    </source>
</evidence>
<sequence>MRRRPLWVALVVAVATVLAGCGGGLASDGPVQGGLEVGSGEDAPLTIVFPGPEPDATPESIVRGFLRAGAASDGAYDNARRFLTGEVAESWNPDETLVLLATDTAPSVRITGPTSVEVSSRAAGTVDSTGRYTAAAPGTRVTADFRLTSVEGQWRIDRIPEGFGRWITSNDVSRLVRPFAVHYVSTSSRSTVEDVRWFPLDRLATRLARAQLLPLPRHLEGAAVSAVPEGSRLLGDAVSVEAGVASVNLISTPLAPGEATRQNLWAQFVSTLIQDPEVTAVRLASDGVPVEVSGVEGPVSSLTRVGFPAPEVDTSLAKPVVRRGSTVSVFDPGLSAQQQTRDPDPQTDLPEIPQTWTGLAQSADGAELAAVDVEADGVSRWRDGIRYEVPPPGTDVGAPAYDRRGFLWTGAVGDDARLFTVDVDADPADPEAAAPLPVAASWLGDRRVAEAKVGADGDRVAVLSTLPDGSGPRVDLAGVIRGEGDRPERLSPPLRLGVELSSASGLTWVDDSNVATIAGIGGEVAPTVLSVGGDMTRLSPVPGGVDVATTGADDLYVVTGSGLFMRAGSRWVDSGPGTDLAAPAG</sequence>
<evidence type="ECO:0000313" key="3">
    <source>
        <dbReference type="EMBL" id="MBR7743900.1"/>
    </source>
</evidence>